<evidence type="ECO:0000313" key="9">
    <source>
        <dbReference type="EMBL" id="CAE7929623.1"/>
    </source>
</evidence>
<keyword evidence="10" id="KW-1185">Reference proteome</keyword>
<accession>A0A813BZB9</accession>
<keyword evidence="5" id="KW-0007">Acetylation</keyword>
<sequence>MASRRMNLCDWHRFLCSCLLFSICQGQALMPEAPAQGAGLMQSLYSTKADPQIDSVSALQLMQAPQMFLQPTSLQMPSRTSMMQLPEQPSASVLSADSNLRRPSQIMPDPLLQPQQMGTVPTYAMPQMQMPSPQLWGQMPQMQMPMPYQQVQPLGLQQVQAGSWTREQAMEQQFMAMRQELQELKQQEAKQAKDLELKSAEADLADKKVEEAERKMKDADAAAKQLQDREQKVEDQAISAVRTAKAQVSQAQKEVKQMQDELRQAQADAIQARAAQAAAEEQVAKAEMLQAAQAQSDINKDMLGALSSVKRSQAFEVASAMAVPDEEIQEVFKLFDQDGSGIKIKEIGTVMRSLGLAASEAQLREFRAEAEKKDPAFVQFPDFLGYVKRTETVEATKSSDVGKEMEGMKVGLLYFFDKLTTKQIRESPPDSIKMADLKHIMSSVGEKMTEDSADLCICRATQPLVALMAPCLPPDDSEDCPS</sequence>
<evidence type="ECO:0000256" key="6">
    <source>
        <dbReference type="SAM" id="Coils"/>
    </source>
</evidence>
<dbReference type="EMBL" id="CAJNJA010081252">
    <property type="protein sequence ID" value="CAE7929623.1"/>
    <property type="molecule type" value="Genomic_DNA"/>
</dbReference>
<evidence type="ECO:0000256" key="2">
    <source>
        <dbReference type="ARBA" id="ARBA00020786"/>
    </source>
</evidence>
<keyword evidence="6" id="KW-0175">Coiled coil</keyword>
<dbReference type="Proteomes" id="UP000601435">
    <property type="component" value="Unassembled WGS sequence"/>
</dbReference>
<feature type="domain" description="EF-hand" evidence="8">
    <location>
        <begin position="323"/>
        <end position="357"/>
    </location>
</feature>
<evidence type="ECO:0000256" key="5">
    <source>
        <dbReference type="ARBA" id="ARBA00022990"/>
    </source>
</evidence>
<feature type="signal peptide" evidence="7">
    <location>
        <begin position="1"/>
        <end position="26"/>
    </location>
</feature>
<evidence type="ECO:0000256" key="1">
    <source>
        <dbReference type="ARBA" id="ARBA00005253"/>
    </source>
</evidence>
<proteinExistence type="inferred from homology"/>
<comment type="caution">
    <text evidence="9">The sequence shown here is derived from an EMBL/GenBank/DDBJ whole genome shotgun (WGS) entry which is preliminary data.</text>
</comment>
<evidence type="ECO:0000313" key="10">
    <source>
        <dbReference type="Proteomes" id="UP000601435"/>
    </source>
</evidence>
<dbReference type="InterPro" id="IPR002048">
    <property type="entry name" value="EF_hand_dom"/>
</dbReference>
<name>A0A813BZB9_9DINO</name>
<dbReference type="InterPro" id="IPR050230">
    <property type="entry name" value="CALM/Myosin/TropC-like"/>
</dbReference>
<keyword evidence="3" id="KW-0479">Metal-binding</keyword>
<dbReference type="GO" id="GO:0005509">
    <property type="term" value="F:calcium ion binding"/>
    <property type="evidence" value="ECO:0007669"/>
    <property type="project" value="InterPro"/>
</dbReference>
<dbReference type="PROSITE" id="PS50222">
    <property type="entry name" value="EF_HAND_2"/>
    <property type="match status" value="1"/>
</dbReference>
<organism evidence="9 10">
    <name type="scientific">Symbiodinium necroappetens</name>
    <dbReference type="NCBI Taxonomy" id="1628268"/>
    <lineage>
        <taxon>Eukaryota</taxon>
        <taxon>Sar</taxon>
        <taxon>Alveolata</taxon>
        <taxon>Dinophyceae</taxon>
        <taxon>Suessiales</taxon>
        <taxon>Symbiodiniaceae</taxon>
        <taxon>Symbiodinium</taxon>
    </lineage>
</organism>
<dbReference type="OrthoDB" id="26525at2759"/>
<feature type="chain" id="PRO_5032406705" description="Calmodulin" evidence="7">
    <location>
        <begin position="27"/>
        <end position="482"/>
    </location>
</feature>
<dbReference type="Gene3D" id="1.10.238.10">
    <property type="entry name" value="EF-hand"/>
    <property type="match status" value="1"/>
</dbReference>
<protein>
    <recommendedName>
        <fullName evidence="2">Calmodulin</fullName>
    </recommendedName>
</protein>
<reference evidence="9" key="1">
    <citation type="submission" date="2021-02" db="EMBL/GenBank/DDBJ databases">
        <authorList>
            <person name="Dougan E. K."/>
            <person name="Rhodes N."/>
            <person name="Thang M."/>
            <person name="Chan C."/>
        </authorList>
    </citation>
    <scope>NUCLEOTIDE SEQUENCE</scope>
</reference>
<evidence type="ECO:0000256" key="7">
    <source>
        <dbReference type="SAM" id="SignalP"/>
    </source>
</evidence>
<dbReference type="PANTHER" id="PTHR23048:SF0">
    <property type="entry name" value="CALMODULIN LIKE 3"/>
    <property type="match status" value="1"/>
</dbReference>
<dbReference type="SUPFAM" id="SSF47473">
    <property type="entry name" value="EF-hand"/>
    <property type="match status" value="1"/>
</dbReference>
<evidence type="ECO:0000259" key="8">
    <source>
        <dbReference type="PROSITE" id="PS50222"/>
    </source>
</evidence>
<keyword evidence="7" id="KW-0732">Signal</keyword>
<comment type="similarity">
    <text evidence="1">Belongs to the centrin family.</text>
</comment>
<dbReference type="GO" id="GO:0016460">
    <property type="term" value="C:myosin II complex"/>
    <property type="evidence" value="ECO:0007669"/>
    <property type="project" value="TreeGrafter"/>
</dbReference>
<dbReference type="InterPro" id="IPR011992">
    <property type="entry name" value="EF-hand-dom_pair"/>
</dbReference>
<evidence type="ECO:0000256" key="4">
    <source>
        <dbReference type="ARBA" id="ARBA00022737"/>
    </source>
</evidence>
<dbReference type="FunFam" id="1.10.238.10:FF:000178">
    <property type="entry name" value="Calmodulin-2 A"/>
    <property type="match status" value="1"/>
</dbReference>
<keyword evidence="4" id="KW-0677">Repeat</keyword>
<gene>
    <name evidence="9" type="primary">CMD1</name>
    <name evidence="9" type="ORF">SNEC2469_LOCUS32292</name>
</gene>
<feature type="coiled-coil region" evidence="6">
    <location>
        <begin position="167"/>
        <end position="282"/>
    </location>
</feature>
<evidence type="ECO:0000256" key="3">
    <source>
        <dbReference type="ARBA" id="ARBA00022723"/>
    </source>
</evidence>
<dbReference type="PANTHER" id="PTHR23048">
    <property type="entry name" value="MYOSIN LIGHT CHAIN 1, 3"/>
    <property type="match status" value="1"/>
</dbReference>
<dbReference type="AlphaFoldDB" id="A0A813BZB9"/>